<dbReference type="Gene3D" id="3.10.520.10">
    <property type="entry name" value="ApbE-like domains"/>
    <property type="match status" value="1"/>
</dbReference>
<dbReference type="AlphaFoldDB" id="A0A2M7SBP4"/>
<dbReference type="SUPFAM" id="SSF143631">
    <property type="entry name" value="ApbE-like"/>
    <property type="match status" value="1"/>
</dbReference>
<evidence type="ECO:0000313" key="1">
    <source>
        <dbReference type="EMBL" id="PIZ16918.1"/>
    </source>
</evidence>
<dbReference type="InterPro" id="IPR007183">
    <property type="entry name" value="UPF0280"/>
</dbReference>
<name>A0A2M7SBP4_9BACT</name>
<comment type="caution">
    <text evidence="1">The sequence shown here is derived from an EMBL/GenBank/DDBJ whole genome shotgun (WGS) entry which is preliminary data.</text>
</comment>
<dbReference type="PIRSF" id="PIRSF006421">
    <property type="entry name" value="UCP006421"/>
    <property type="match status" value="1"/>
</dbReference>
<dbReference type="NCBIfam" id="NF003323">
    <property type="entry name" value="PRK04334.1-3"/>
    <property type="match status" value="1"/>
</dbReference>
<proteinExistence type="predicted"/>
<reference evidence="2" key="1">
    <citation type="submission" date="2017-09" db="EMBL/GenBank/DDBJ databases">
        <title>Depth-based differentiation of microbial function through sediment-hosted aquifers and enrichment of novel symbionts in the deep terrestrial subsurface.</title>
        <authorList>
            <person name="Probst A.J."/>
            <person name="Ladd B."/>
            <person name="Jarett J.K."/>
            <person name="Geller-Mcgrath D.E."/>
            <person name="Sieber C.M.K."/>
            <person name="Emerson J.B."/>
            <person name="Anantharaman K."/>
            <person name="Thomas B.C."/>
            <person name="Malmstrom R."/>
            <person name="Stieglmeier M."/>
            <person name="Klingl A."/>
            <person name="Woyke T."/>
            <person name="Ryan C.M."/>
            <person name="Banfield J.F."/>
        </authorList>
    </citation>
    <scope>NUCLEOTIDE SEQUENCE [LARGE SCALE GENOMIC DNA]</scope>
</reference>
<gene>
    <name evidence="1" type="ORF">COY52_05690</name>
</gene>
<organism evidence="1 2">
    <name type="scientific">Candidatus Desantisbacteria bacterium CG_4_10_14_0_8_um_filter_48_22</name>
    <dbReference type="NCBI Taxonomy" id="1974543"/>
    <lineage>
        <taxon>Bacteria</taxon>
        <taxon>Candidatus Desantisiibacteriota</taxon>
    </lineage>
</organism>
<sequence length="238" mass="25518">MYEERIYRRDYITEDLKGFEVMVKESDLYICAASDLSSEAIESTLKYRSQIEEYIKKHPQFLSSLTPLPIDVLAAPIVNEMLRAGETAGTGPMAAVAGAIAEYVGRDLLKYSPEVIVENGGDIFLKSLKNRRLGIHAGNSPLSERITVEIEAKQTPVGVCTSSGTVGPSLSFGRTDAALVVASSAALADACATAIGNIVKEPGDIKRALEFGKKAKGVRGVLIIMKDKLGAWGAIKIV</sequence>
<protein>
    <submittedName>
        <fullName evidence="1">Uncharacterized protein</fullName>
    </submittedName>
</protein>
<dbReference type="Proteomes" id="UP000229307">
    <property type="component" value="Unassembled WGS sequence"/>
</dbReference>
<evidence type="ECO:0000313" key="2">
    <source>
        <dbReference type="Proteomes" id="UP000229307"/>
    </source>
</evidence>
<dbReference type="EMBL" id="PFMR01000152">
    <property type="protein sequence ID" value="PIZ16918.1"/>
    <property type="molecule type" value="Genomic_DNA"/>
</dbReference>
<dbReference type="InterPro" id="IPR003374">
    <property type="entry name" value="ApbE-like_sf"/>
</dbReference>
<accession>A0A2M7SBP4</accession>